<dbReference type="InterPro" id="IPR021878">
    <property type="entry name" value="TgpA_N"/>
</dbReference>
<proteinExistence type="predicted"/>
<feature type="transmembrane region" description="Helical" evidence="1">
    <location>
        <begin position="177"/>
        <end position="199"/>
    </location>
</feature>
<feature type="transmembrane region" description="Helical" evidence="1">
    <location>
        <begin position="75"/>
        <end position="92"/>
    </location>
</feature>
<feature type="transmembrane region" description="Helical" evidence="1">
    <location>
        <begin position="48"/>
        <end position="68"/>
    </location>
</feature>
<dbReference type="SMART" id="SM00460">
    <property type="entry name" value="TGc"/>
    <property type="match status" value="1"/>
</dbReference>
<gene>
    <name evidence="3" type="ORF">C6570_11040</name>
</gene>
<evidence type="ECO:0000259" key="2">
    <source>
        <dbReference type="SMART" id="SM00460"/>
    </source>
</evidence>
<protein>
    <submittedName>
        <fullName evidence="3">DUF3488 domain-containing protein</fullName>
    </submittedName>
</protein>
<dbReference type="Pfam" id="PF11992">
    <property type="entry name" value="TgpA_N"/>
    <property type="match status" value="1"/>
</dbReference>
<dbReference type="OrthoDB" id="9804872at2"/>
<dbReference type="AlphaFoldDB" id="A0A2S0MFR4"/>
<name>A0A2S0MFR4_9BURK</name>
<feature type="transmembrane region" description="Helical" evidence="1">
    <location>
        <begin position="147"/>
        <end position="165"/>
    </location>
</feature>
<accession>A0A2S0MFR4</accession>
<feature type="transmembrane region" description="Helical" evidence="1">
    <location>
        <begin position="123"/>
        <end position="141"/>
    </location>
</feature>
<dbReference type="InterPro" id="IPR038765">
    <property type="entry name" value="Papain-like_cys_pep_sf"/>
</dbReference>
<feature type="domain" description="Transglutaminase-like" evidence="2">
    <location>
        <begin position="435"/>
        <end position="506"/>
    </location>
</feature>
<keyword evidence="1" id="KW-0472">Membrane</keyword>
<dbReference type="KEGG" id="otk:C6570_11040"/>
<sequence>MLNAPANAAAAPRPSWRARLQHLPRDTRDTLFLLVVIGWVILPQVGNLPMWCVALAAGVLLWRGWLALNNKPLPSRWWLAGLLLITMAATWASHRTLLGRDAGVTLVVVLMALKTLELRARRDALVVFFLGFFAMLTNFFYSQSLLTAAAMVIALLGLLTALVNAHRPVGQPSLRESAAMAGKMALAGAPVMLALFVFFPRFAPLWGLPSDALTGKSGLSSRMEVGSMAQLALDERVALRVKFEGAPPPQSQLYFRGPVLSQFDGRNWTANAGGESLGATTFAPGPADLQVRGAPIRYQMTIEPSQQPWLLTLDVAPKSPELPEGRRARMTADMQWLTYRPITDLLRYSAESYADFRYGLKGWDGRARPNLREYLRLPPGLNPRTQALADQLRTQLGDADAMAYVRAALERLRTGGYTYTLEPGVYGQNTADQFWFDTKEGFCEHIASAFVVLMRGAGVPARIVTGFQGGELNGVDGYWTVRNADAHAWAEVWTAERGWVRVDPTGAVSPGRVGQFQRLRAPDGVVAGALGTLSPTLLAQLRATWEAVNNSWNQWVLNYTQSSQFDLMQKLGFSSPSWEDLVKILAGLLVVGAVGGMVWARWERSQQDPWLRLLHTARQRLAQAGIATAPQAPPRELMRAVAESDLPPELRADLAAWLQALERQRYAPAGNGGAAASLATLAREFQQMAWPRPERPAPT</sequence>
<dbReference type="SUPFAM" id="SSF54001">
    <property type="entry name" value="Cysteine proteinases"/>
    <property type="match status" value="1"/>
</dbReference>
<dbReference type="RefSeq" id="WP_106703252.1">
    <property type="nucleotide sequence ID" value="NZ_CP027666.1"/>
</dbReference>
<evidence type="ECO:0000256" key="1">
    <source>
        <dbReference type="SAM" id="Phobius"/>
    </source>
</evidence>
<evidence type="ECO:0000313" key="4">
    <source>
        <dbReference type="Proteomes" id="UP000239709"/>
    </source>
</evidence>
<dbReference type="PANTHER" id="PTHR42736">
    <property type="entry name" value="PROTEIN-GLUTAMINE GAMMA-GLUTAMYLTRANSFERASE"/>
    <property type="match status" value="1"/>
</dbReference>
<dbReference type="Proteomes" id="UP000239709">
    <property type="component" value="Chromosome"/>
</dbReference>
<keyword evidence="1" id="KW-0812">Transmembrane</keyword>
<keyword evidence="1" id="KW-1133">Transmembrane helix</keyword>
<dbReference type="Pfam" id="PF01841">
    <property type="entry name" value="Transglut_core"/>
    <property type="match status" value="1"/>
</dbReference>
<dbReference type="PANTHER" id="PTHR42736:SF1">
    <property type="entry name" value="PROTEIN-GLUTAMINE GAMMA-GLUTAMYLTRANSFERASE"/>
    <property type="match status" value="1"/>
</dbReference>
<organism evidence="3 4">
    <name type="scientific">Ottowia oryzae</name>
    <dbReference type="NCBI Taxonomy" id="2109914"/>
    <lineage>
        <taxon>Bacteria</taxon>
        <taxon>Pseudomonadati</taxon>
        <taxon>Pseudomonadota</taxon>
        <taxon>Betaproteobacteria</taxon>
        <taxon>Burkholderiales</taxon>
        <taxon>Comamonadaceae</taxon>
        <taxon>Ottowia</taxon>
    </lineage>
</organism>
<evidence type="ECO:0000313" key="3">
    <source>
        <dbReference type="EMBL" id="AVO34700.1"/>
    </source>
</evidence>
<dbReference type="EMBL" id="CP027666">
    <property type="protein sequence ID" value="AVO34700.1"/>
    <property type="molecule type" value="Genomic_DNA"/>
</dbReference>
<keyword evidence="4" id="KW-1185">Reference proteome</keyword>
<dbReference type="InterPro" id="IPR052901">
    <property type="entry name" value="Bact_TGase-like"/>
</dbReference>
<dbReference type="Gene3D" id="3.10.620.30">
    <property type="match status" value="1"/>
</dbReference>
<dbReference type="InterPro" id="IPR002931">
    <property type="entry name" value="Transglutaminase-like"/>
</dbReference>
<reference evidence="3 4" key="1">
    <citation type="submission" date="2018-03" db="EMBL/GenBank/DDBJ databases">
        <title>Genome sequencing of Ottowia sp.</title>
        <authorList>
            <person name="Kim S.-J."/>
            <person name="Heo J."/>
            <person name="Kwon S.-W."/>
        </authorList>
    </citation>
    <scope>NUCLEOTIDE SEQUENCE [LARGE SCALE GENOMIC DNA]</scope>
    <source>
        <strain evidence="3 4">KADR8-3</strain>
    </source>
</reference>